<evidence type="ECO:0000256" key="8">
    <source>
        <dbReference type="PROSITE-ProRule" id="PRU01211"/>
    </source>
</evidence>
<dbReference type="EC" id="3.4.24.-" evidence="9"/>
<dbReference type="Proteomes" id="UP000314986">
    <property type="component" value="Unassembled WGS sequence"/>
</dbReference>
<dbReference type="SMART" id="SM00235">
    <property type="entry name" value="ZnMc"/>
    <property type="match status" value="1"/>
</dbReference>
<dbReference type="InParanoid" id="A0A4W3IM93"/>
<dbReference type="PROSITE" id="PS51864">
    <property type="entry name" value="ASTACIN"/>
    <property type="match status" value="1"/>
</dbReference>
<sequence length="319" mass="36854">MHFLGVLWRPCLPNWVDLKDLIPLFKKKGITACFLANNSPGKTYHFFSDSMKLEDMDSNEPDVVTRIMEVNKHLSKKNMLGGDMKVPSQRSTLKCPYFPSSCLWPHSIDGNVYIPYSLEQSFSESQKKTIIAALSEFNSLTCIKFKRRKYEYSYIRITAQQGCWAAIGRIGGPQPLSLEIPSCLWQGVIQHELMHSIGFIHEHCRNDRDQYVTHDWQQISSMEFNFEKMDSNNLGMKYDYGSLMHYGRYLFSKNSLPTILPKPNPDTIIGQIYGFSVNDINKIRKLYNCSKCLSSFLKKLPFNNLLTSVELLYYNLAAY</sequence>
<reference evidence="12" key="1">
    <citation type="journal article" date="2006" name="Science">
        <title>Ancient noncoding elements conserved in the human genome.</title>
        <authorList>
            <person name="Venkatesh B."/>
            <person name="Kirkness E.F."/>
            <person name="Loh Y.H."/>
            <person name="Halpern A.L."/>
            <person name="Lee A.P."/>
            <person name="Johnson J."/>
            <person name="Dandona N."/>
            <person name="Viswanathan L.D."/>
            <person name="Tay A."/>
            <person name="Venter J.C."/>
            <person name="Strausberg R.L."/>
            <person name="Brenner S."/>
        </authorList>
    </citation>
    <scope>NUCLEOTIDE SEQUENCE [LARGE SCALE GENOMIC DNA]</scope>
</reference>
<comment type="caution">
    <text evidence="8">Lacks conserved residue(s) required for the propagation of feature annotation.</text>
</comment>
<evidence type="ECO:0000256" key="7">
    <source>
        <dbReference type="ARBA" id="ARBA00023157"/>
    </source>
</evidence>
<keyword evidence="5 8" id="KW-0862">Zinc</keyword>
<organism evidence="11 12">
    <name type="scientific">Callorhinchus milii</name>
    <name type="common">Ghost shark</name>
    <dbReference type="NCBI Taxonomy" id="7868"/>
    <lineage>
        <taxon>Eukaryota</taxon>
        <taxon>Metazoa</taxon>
        <taxon>Chordata</taxon>
        <taxon>Craniata</taxon>
        <taxon>Vertebrata</taxon>
        <taxon>Chondrichthyes</taxon>
        <taxon>Holocephali</taxon>
        <taxon>Chimaeriformes</taxon>
        <taxon>Callorhinchidae</taxon>
        <taxon>Callorhinchus</taxon>
    </lineage>
</organism>
<feature type="binding site" evidence="8">
    <location>
        <position position="201"/>
    </location>
    <ligand>
        <name>Zn(2+)</name>
        <dbReference type="ChEBI" id="CHEBI:29105"/>
        <note>catalytic</note>
    </ligand>
</feature>
<name>A0A4W3IM93_CALMI</name>
<evidence type="ECO:0000256" key="1">
    <source>
        <dbReference type="ARBA" id="ARBA00022670"/>
    </source>
</evidence>
<dbReference type="InterPro" id="IPR006026">
    <property type="entry name" value="Peptidase_Metallo"/>
</dbReference>
<evidence type="ECO:0000256" key="6">
    <source>
        <dbReference type="ARBA" id="ARBA00023049"/>
    </source>
</evidence>
<feature type="binding site" evidence="8">
    <location>
        <position position="191"/>
    </location>
    <ligand>
        <name>Zn(2+)</name>
        <dbReference type="ChEBI" id="CHEBI:29105"/>
        <note>catalytic</note>
    </ligand>
</feature>
<dbReference type="GO" id="GO:0006508">
    <property type="term" value="P:proteolysis"/>
    <property type="evidence" value="ECO:0007669"/>
    <property type="project" value="UniProtKB-KW"/>
</dbReference>
<keyword evidence="12" id="KW-1185">Reference proteome</keyword>
<dbReference type="Ensembl" id="ENSCMIT00000029111.1">
    <property type="protein sequence ID" value="ENSCMIP00000028656.1"/>
    <property type="gene ID" value="ENSCMIG00000012425.1"/>
</dbReference>
<dbReference type="InterPro" id="IPR001506">
    <property type="entry name" value="Peptidase_M12A"/>
</dbReference>
<dbReference type="PANTHER" id="PTHR10127">
    <property type="entry name" value="DISCOIDIN, CUB, EGF, LAMININ , AND ZINC METALLOPROTEASE DOMAIN CONTAINING"/>
    <property type="match status" value="1"/>
</dbReference>
<dbReference type="Pfam" id="PF01400">
    <property type="entry name" value="Astacin"/>
    <property type="match status" value="1"/>
</dbReference>
<evidence type="ECO:0000259" key="10">
    <source>
        <dbReference type="PROSITE" id="PS51864"/>
    </source>
</evidence>
<feature type="domain" description="Peptidase M12A" evidence="10">
    <location>
        <begin position="91"/>
        <end position="290"/>
    </location>
</feature>
<evidence type="ECO:0000256" key="4">
    <source>
        <dbReference type="ARBA" id="ARBA00022801"/>
    </source>
</evidence>
<dbReference type="SUPFAM" id="SSF55486">
    <property type="entry name" value="Metalloproteases ('zincins'), catalytic domain"/>
    <property type="match status" value="1"/>
</dbReference>
<reference evidence="12" key="3">
    <citation type="journal article" date="2014" name="Nature">
        <title>Elephant shark genome provides unique insights into gnathostome evolution.</title>
        <authorList>
            <consortium name="International Elephant Shark Genome Sequencing Consortium"/>
            <person name="Venkatesh B."/>
            <person name="Lee A.P."/>
            <person name="Ravi V."/>
            <person name="Maurya A.K."/>
            <person name="Lian M.M."/>
            <person name="Swann J.B."/>
            <person name="Ohta Y."/>
            <person name="Flajnik M.F."/>
            <person name="Sutoh Y."/>
            <person name="Kasahara M."/>
            <person name="Hoon S."/>
            <person name="Gangu V."/>
            <person name="Roy S.W."/>
            <person name="Irimia M."/>
            <person name="Korzh V."/>
            <person name="Kondrychyn I."/>
            <person name="Lim Z.W."/>
            <person name="Tay B.H."/>
            <person name="Tohari S."/>
            <person name="Kong K.W."/>
            <person name="Ho S."/>
            <person name="Lorente-Galdos B."/>
            <person name="Quilez J."/>
            <person name="Marques-Bonet T."/>
            <person name="Raney B.J."/>
            <person name="Ingham P.W."/>
            <person name="Tay A."/>
            <person name="Hillier L.W."/>
            <person name="Minx P."/>
            <person name="Boehm T."/>
            <person name="Wilson R.K."/>
            <person name="Brenner S."/>
            <person name="Warren W.C."/>
        </authorList>
    </citation>
    <scope>NUCLEOTIDE SEQUENCE [LARGE SCALE GENOMIC DNA]</scope>
</reference>
<keyword evidence="3" id="KW-0732">Signal</keyword>
<dbReference type="Gene3D" id="3.40.390.10">
    <property type="entry name" value="Collagenase (Catalytic Domain)"/>
    <property type="match status" value="1"/>
</dbReference>
<dbReference type="GO" id="GO:0004222">
    <property type="term" value="F:metalloendopeptidase activity"/>
    <property type="evidence" value="ECO:0007669"/>
    <property type="project" value="UniProtKB-UniRule"/>
</dbReference>
<keyword evidence="1 8" id="KW-0645">Protease</keyword>
<keyword evidence="6 8" id="KW-0482">Metalloprotease</keyword>
<keyword evidence="2 8" id="KW-0479">Metal-binding</keyword>
<dbReference type="AlphaFoldDB" id="A0A4W3IM93"/>
<reference evidence="11" key="5">
    <citation type="submission" date="2025-09" db="UniProtKB">
        <authorList>
            <consortium name="Ensembl"/>
        </authorList>
    </citation>
    <scope>IDENTIFICATION</scope>
</reference>
<dbReference type="GO" id="GO:0008270">
    <property type="term" value="F:zinc ion binding"/>
    <property type="evidence" value="ECO:0007669"/>
    <property type="project" value="UniProtKB-UniRule"/>
</dbReference>
<keyword evidence="4 8" id="KW-0378">Hydrolase</keyword>
<evidence type="ECO:0000256" key="2">
    <source>
        <dbReference type="ARBA" id="ARBA00022723"/>
    </source>
</evidence>
<dbReference type="OMA" id="YSCGANE"/>
<dbReference type="GeneTree" id="ENSGT00940000161051"/>
<dbReference type="InterPro" id="IPR024079">
    <property type="entry name" value="MetalloPept_cat_dom_sf"/>
</dbReference>
<reference evidence="11" key="4">
    <citation type="submission" date="2025-08" db="UniProtKB">
        <authorList>
            <consortium name="Ensembl"/>
        </authorList>
    </citation>
    <scope>IDENTIFICATION</scope>
</reference>
<dbReference type="PANTHER" id="PTHR10127:SF899">
    <property type="entry name" value="ASTACIN-LIKE METALLOENDOPEPTIDASE-RELATED"/>
    <property type="match status" value="1"/>
</dbReference>
<evidence type="ECO:0000313" key="12">
    <source>
        <dbReference type="Proteomes" id="UP000314986"/>
    </source>
</evidence>
<evidence type="ECO:0000256" key="3">
    <source>
        <dbReference type="ARBA" id="ARBA00022729"/>
    </source>
</evidence>
<evidence type="ECO:0000313" key="11">
    <source>
        <dbReference type="Ensembl" id="ENSCMIP00000028656.1"/>
    </source>
</evidence>
<evidence type="ECO:0000256" key="5">
    <source>
        <dbReference type="ARBA" id="ARBA00022833"/>
    </source>
</evidence>
<keyword evidence="7" id="KW-1015">Disulfide bond</keyword>
<feature type="binding site" evidence="8">
    <location>
        <position position="195"/>
    </location>
    <ligand>
        <name>Zn(2+)</name>
        <dbReference type="ChEBI" id="CHEBI:29105"/>
        <note>catalytic</note>
    </ligand>
</feature>
<accession>A0A4W3IM93</accession>
<proteinExistence type="predicted"/>
<protein>
    <recommendedName>
        <fullName evidence="9">Metalloendopeptidase</fullName>
        <ecNumber evidence="9">3.4.24.-</ecNumber>
    </recommendedName>
</protein>
<dbReference type="PRINTS" id="PR00480">
    <property type="entry name" value="ASTACIN"/>
</dbReference>
<feature type="active site" evidence="8">
    <location>
        <position position="192"/>
    </location>
</feature>
<evidence type="ECO:0000256" key="9">
    <source>
        <dbReference type="RuleBase" id="RU361183"/>
    </source>
</evidence>
<reference evidence="12" key="2">
    <citation type="journal article" date="2007" name="PLoS Biol.">
        <title>Survey sequencing and comparative analysis of the elephant shark (Callorhinchus milii) genome.</title>
        <authorList>
            <person name="Venkatesh B."/>
            <person name="Kirkness E.F."/>
            <person name="Loh Y.H."/>
            <person name="Halpern A.L."/>
            <person name="Lee A.P."/>
            <person name="Johnson J."/>
            <person name="Dandona N."/>
            <person name="Viswanathan L.D."/>
            <person name="Tay A."/>
            <person name="Venter J.C."/>
            <person name="Strausberg R.L."/>
            <person name="Brenner S."/>
        </authorList>
    </citation>
    <scope>NUCLEOTIDE SEQUENCE [LARGE SCALE GENOMIC DNA]</scope>
</reference>
<dbReference type="FunFam" id="3.40.390.10:FF:000040">
    <property type="entry name" value="Metalloendopeptidase"/>
    <property type="match status" value="1"/>
</dbReference>
<comment type="cofactor">
    <cofactor evidence="8 9">
        <name>Zn(2+)</name>
        <dbReference type="ChEBI" id="CHEBI:29105"/>
    </cofactor>
    <text evidence="8 9">Binds 1 zinc ion per subunit.</text>
</comment>